<dbReference type="Proteomes" id="UP000314294">
    <property type="component" value="Unassembled WGS sequence"/>
</dbReference>
<protein>
    <submittedName>
        <fullName evidence="2">Uncharacterized protein</fullName>
    </submittedName>
</protein>
<comment type="caution">
    <text evidence="2">The sequence shown here is derived from an EMBL/GenBank/DDBJ whole genome shotgun (WGS) entry which is preliminary data.</text>
</comment>
<proteinExistence type="predicted"/>
<accession>A0A4Z2FXY8</accession>
<name>A0A4Z2FXY8_9TELE</name>
<feature type="region of interest" description="Disordered" evidence="1">
    <location>
        <begin position="1"/>
        <end position="51"/>
    </location>
</feature>
<sequence length="134" mass="14126">MNETITAGRGQSGQEEEAPPQGKGAGCTLRLSNDGRRGEEEAAAHSDSGQQLLAGGTAAATSAARWLAAVLLDRLSSTGDPPLRSCVVPKDDKEVDGVVKKPRNLQDKGHGMPYGLDNGPFWWTLQSGENPTEQ</sequence>
<organism evidence="2 3">
    <name type="scientific">Liparis tanakae</name>
    <name type="common">Tanaka's snailfish</name>
    <dbReference type="NCBI Taxonomy" id="230148"/>
    <lineage>
        <taxon>Eukaryota</taxon>
        <taxon>Metazoa</taxon>
        <taxon>Chordata</taxon>
        <taxon>Craniata</taxon>
        <taxon>Vertebrata</taxon>
        <taxon>Euteleostomi</taxon>
        <taxon>Actinopterygii</taxon>
        <taxon>Neopterygii</taxon>
        <taxon>Teleostei</taxon>
        <taxon>Neoteleostei</taxon>
        <taxon>Acanthomorphata</taxon>
        <taxon>Eupercaria</taxon>
        <taxon>Perciformes</taxon>
        <taxon>Cottioidei</taxon>
        <taxon>Cottales</taxon>
        <taxon>Liparidae</taxon>
        <taxon>Liparis</taxon>
    </lineage>
</organism>
<dbReference type="EMBL" id="SRLO01000807">
    <property type="protein sequence ID" value="TNN46117.1"/>
    <property type="molecule type" value="Genomic_DNA"/>
</dbReference>
<evidence type="ECO:0000313" key="3">
    <source>
        <dbReference type="Proteomes" id="UP000314294"/>
    </source>
</evidence>
<feature type="compositionally biased region" description="Basic and acidic residues" evidence="1">
    <location>
        <begin position="33"/>
        <end position="44"/>
    </location>
</feature>
<evidence type="ECO:0000256" key="1">
    <source>
        <dbReference type="SAM" id="MobiDB-lite"/>
    </source>
</evidence>
<reference evidence="2 3" key="1">
    <citation type="submission" date="2019-03" db="EMBL/GenBank/DDBJ databases">
        <title>First draft genome of Liparis tanakae, snailfish: a comprehensive survey of snailfish specific genes.</title>
        <authorList>
            <person name="Kim W."/>
            <person name="Song I."/>
            <person name="Jeong J.-H."/>
            <person name="Kim D."/>
            <person name="Kim S."/>
            <person name="Ryu S."/>
            <person name="Song J.Y."/>
            <person name="Lee S.K."/>
        </authorList>
    </citation>
    <scope>NUCLEOTIDE SEQUENCE [LARGE SCALE GENOMIC DNA]</scope>
    <source>
        <tissue evidence="2">Muscle</tissue>
    </source>
</reference>
<keyword evidence="3" id="KW-1185">Reference proteome</keyword>
<evidence type="ECO:0000313" key="2">
    <source>
        <dbReference type="EMBL" id="TNN46117.1"/>
    </source>
</evidence>
<dbReference type="AlphaFoldDB" id="A0A4Z2FXY8"/>
<gene>
    <name evidence="2" type="ORF">EYF80_043694</name>
</gene>